<dbReference type="InterPro" id="IPR055066">
    <property type="entry name" value="AASDHPPT_N"/>
</dbReference>
<feature type="domain" description="4'-phosphopantetheinyl transferase" evidence="3">
    <location>
        <begin position="104"/>
        <end position="182"/>
    </location>
</feature>
<sequence length="236" mass="27794">MDIYALKITKNIDQHLFNKFLSFISTHKKNKIIKMVHQADKHRSLLAELLIRFLIQNDLNIKNEQINIKIDQYGKPYLNSALDFHFNISHSGDWIVCVIDKTCVGIDVQEILPIEFIDIVQNFFTKTDYTFITHGDVHNQLKRFYRIWALKESYIKADGRGLALPLESFTFDILNYKDIKILTSNVLKNCYFKEFNIDPTYTMAVCSMHNNFPQKITYIPQYKLVNKYKELVLKGD</sequence>
<protein>
    <submittedName>
        <fullName evidence="5">Phosphopantetheine-protein transferase domain protein</fullName>
    </submittedName>
</protein>
<dbReference type="GO" id="GO:0005829">
    <property type="term" value="C:cytosol"/>
    <property type="evidence" value="ECO:0007669"/>
    <property type="project" value="TreeGrafter"/>
</dbReference>
<accession>J9C9W6</accession>
<dbReference type="InterPro" id="IPR008278">
    <property type="entry name" value="4-PPantetheinyl_Trfase_dom"/>
</dbReference>
<evidence type="ECO:0000256" key="2">
    <source>
        <dbReference type="ARBA" id="ARBA00022679"/>
    </source>
</evidence>
<evidence type="ECO:0000256" key="1">
    <source>
        <dbReference type="ARBA" id="ARBA00010990"/>
    </source>
</evidence>
<comment type="caution">
    <text evidence="5">The sequence shown here is derived from an EMBL/GenBank/DDBJ whole genome shotgun (WGS) entry which is preliminary data.</text>
</comment>
<organism evidence="5 6">
    <name type="scientific">Bacillus cereus HuA2-1</name>
    <dbReference type="NCBI Taxonomy" id="1053201"/>
    <lineage>
        <taxon>Bacteria</taxon>
        <taxon>Bacillati</taxon>
        <taxon>Bacillota</taxon>
        <taxon>Bacilli</taxon>
        <taxon>Bacillales</taxon>
        <taxon>Bacillaceae</taxon>
        <taxon>Bacillus</taxon>
        <taxon>Bacillus cereus group</taxon>
    </lineage>
</organism>
<dbReference type="InterPro" id="IPR037143">
    <property type="entry name" value="4-PPantetheinyl_Trfase_dom_sf"/>
</dbReference>
<dbReference type="EMBL" id="AHDV01000007">
    <property type="protein sequence ID" value="EJV87809.1"/>
    <property type="molecule type" value="Genomic_DNA"/>
</dbReference>
<evidence type="ECO:0000313" key="5">
    <source>
        <dbReference type="EMBL" id="EJV87809.1"/>
    </source>
</evidence>
<dbReference type="GO" id="GO:0019878">
    <property type="term" value="P:lysine biosynthetic process via aminoadipic acid"/>
    <property type="evidence" value="ECO:0007669"/>
    <property type="project" value="TreeGrafter"/>
</dbReference>
<gene>
    <name evidence="5" type="ORF">IG3_01296</name>
</gene>
<reference evidence="5 6" key="1">
    <citation type="submission" date="2012-04" db="EMBL/GenBank/DDBJ databases">
        <title>The Genome Sequence of Bacillus cereus HuA2-1.</title>
        <authorList>
            <consortium name="The Broad Institute Genome Sequencing Platform"/>
            <consortium name="The Broad Institute Genome Sequencing Center for Infectious Disease"/>
            <person name="Feldgarden M."/>
            <person name="Van der Auwera G.A."/>
            <person name="Mahillon J."/>
            <person name="Duprez V."/>
            <person name="Timmery S."/>
            <person name="Mattelet C."/>
            <person name="Dierick K."/>
            <person name="Sun M."/>
            <person name="Yu Z."/>
            <person name="Zhu L."/>
            <person name="Hu X."/>
            <person name="Shank E.B."/>
            <person name="Swiecicka I."/>
            <person name="Hansen B.M."/>
            <person name="Andrup L."/>
            <person name="Young S.K."/>
            <person name="Zeng Q."/>
            <person name="Gargeya S."/>
            <person name="Fitzgerald M."/>
            <person name="Haas B."/>
            <person name="Abouelleil A."/>
            <person name="Alvarado L."/>
            <person name="Arachchi H.M."/>
            <person name="Berlin A."/>
            <person name="Chapman S.B."/>
            <person name="Goldberg J."/>
            <person name="Griggs A."/>
            <person name="Gujja S."/>
            <person name="Hansen M."/>
            <person name="Howarth C."/>
            <person name="Imamovic A."/>
            <person name="Larimer J."/>
            <person name="McCowen C."/>
            <person name="Montmayeur A."/>
            <person name="Murphy C."/>
            <person name="Neiman D."/>
            <person name="Pearson M."/>
            <person name="Priest M."/>
            <person name="Roberts A."/>
            <person name="Saif S."/>
            <person name="Shea T."/>
            <person name="Sisk P."/>
            <person name="Sykes S."/>
            <person name="Wortman J."/>
            <person name="Nusbaum C."/>
            <person name="Birren B."/>
        </authorList>
    </citation>
    <scope>NUCLEOTIDE SEQUENCE [LARGE SCALE GENOMIC DNA]</scope>
    <source>
        <strain evidence="5 6">HuA2-1</strain>
    </source>
</reference>
<evidence type="ECO:0000259" key="4">
    <source>
        <dbReference type="Pfam" id="PF22624"/>
    </source>
</evidence>
<comment type="similarity">
    <text evidence="1">Belongs to the P-Pant transferase superfamily. Gsp/Sfp/HetI/AcpT family.</text>
</comment>
<dbReference type="PANTHER" id="PTHR12215:SF10">
    <property type="entry name" value="L-AMINOADIPATE-SEMIALDEHYDE DEHYDROGENASE-PHOSPHOPANTETHEINYL TRANSFERASE"/>
    <property type="match status" value="1"/>
</dbReference>
<dbReference type="HOGENOM" id="CLU_057011_6_2_9"/>
<evidence type="ECO:0000259" key="3">
    <source>
        <dbReference type="Pfam" id="PF01648"/>
    </source>
</evidence>
<proteinExistence type="inferred from homology"/>
<name>J9C9W6_BACCE</name>
<dbReference type="GO" id="GO:0008897">
    <property type="term" value="F:holo-[acyl-carrier-protein] synthase activity"/>
    <property type="evidence" value="ECO:0007669"/>
    <property type="project" value="InterPro"/>
</dbReference>
<keyword evidence="2 5" id="KW-0808">Transferase</keyword>
<dbReference type="Gene3D" id="3.90.470.20">
    <property type="entry name" value="4'-phosphopantetheinyl transferase domain"/>
    <property type="match status" value="2"/>
</dbReference>
<dbReference type="GO" id="GO:0000287">
    <property type="term" value="F:magnesium ion binding"/>
    <property type="evidence" value="ECO:0007669"/>
    <property type="project" value="InterPro"/>
</dbReference>
<dbReference type="PANTHER" id="PTHR12215">
    <property type="entry name" value="PHOSPHOPANTETHEINE TRANSFERASE"/>
    <property type="match status" value="1"/>
</dbReference>
<dbReference type="Pfam" id="PF01648">
    <property type="entry name" value="ACPS"/>
    <property type="match status" value="1"/>
</dbReference>
<dbReference type="InterPro" id="IPR050559">
    <property type="entry name" value="P-Pant_transferase_sf"/>
</dbReference>
<dbReference type="Pfam" id="PF22624">
    <property type="entry name" value="AASDHPPT_N"/>
    <property type="match status" value="1"/>
</dbReference>
<evidence type="ECO:0000313" key="6">
    <source>
        <dbReference type="Proteomes" id="UP000004136"/>
    </source>
</evidence>
<dbReference type="Proteomes" id="UP000004136">
    <property type="component" value="Unassembled WGS sequence"/>
</dbReference>
<dbReference type="PATRIC" id="fig|1053201.3.peg.1336"/>
<feature type="domain" description="4'-phosphopantetheinyl transferase N-terminal" evidence="4">
    <location>
        <begin position="15"/>
        <end position="98"/>
    </location>
</feature>
<dbReference type="AlphaFoldDB" id="J9C9W6"/>
<dbReference type="SUPFAM" id="SSF56214">
    <property type="entry name" value="4'-phosphopantetheinyl transferase"/>
    <property type="match status" value="2"/>
</dbReference>